<dbReference type="Pfam" id="PF10502">
    <property type="entry name" value="Peptidase_S26"/>
    <property type="match status" value="2"/>
</dbReference>
<evidence type="ECO:0000256" key="4">
    <source>
        <dbReference type="ARBA" id="ARBA00023128"/>
    </source>
</evidence>
<sequence length="237" mass="26064">MLRSASGNLGATALRSRPGPLRTIRLASSKAPDAKTKTPPSINANPRPKQAHYAPPISSRNGIDWSATYRVISIATKCMAAVFLAGHIFVEYFYMSSAAYGISMVPNLNSTGDWLWISKYYRRGRGIEVGDLVSFQHPVREGDYAVKRVMGLEGDFVLMNTPGKSDAMIQIPEGHCWVVGDNLPHSRDSRMFGPLPLALIAGKVIARWGMGDLEWLPRFQRLDRGLSDGDDSDSIVN</sequence>
<dbReference type="STRING" id="112498.A0A2D3VK74"/>
<feature type="active site" evidence="7">
    <location>
        <position position="147"/>
    </location>
</feature>
<feature type="domain" description="Peptidase S26" evidence="9">
    <location>
        <begin position="170"/>
        <end position="208"/>
    </location>
</feature>
<dbReference type="GO" id="GO:0006465">
    <property type="term" value="P:signal peptide processing"/>
    <property type="evidence" value="ECO:0007669"/>
    <property type="project" value="InterPro"/>
</dbReference>
<keyword evidence="11" id="KW-1185">Reference proteome</keyword>
<evidence type="ECO:0000313" key="11">
    <source>
        <dbReference type="Proteomes" id="UP000225277"/>
    </source>
</evidence>
<proteinExistence type="inferred from homology"/>
<dbReference type="GeneID" id="35605650"/>
<protein>
    <submittedName>
        <fullName evidence="10">Related to IMP1 Protease, mitochondrial</fullName>
    </submittedName>
</protein>
<accession>A0A2D3VK74</accession>
<dbReference type="Proteomes" id="UP000225277">
    <property type="component" value="Unassembled WGS sequence"/>
</dbReference>
<evidence type="ECO:0000259" key="9">
    <source>
        <dbReference type="Pfam" id="PF10502"/>
    </source>
</evidence>
<feature type="region of interest" description="Disordered" evidence="8">
    <location>
        <begin position="25"/>
        <end position="57"/>
    </location>
</feature>
<evidence type="ECO:0000256" key="8">
    <source>
        <dbReference type="SAM" id="MobiDB-lite"/>
    </source>
</evidence>
<dbReference type="PANTHER" id="PTHR12383:SF16">
    <property type="entry name" value="MITOCHONDRIAL INNER MEMBRANE PROTEASE SUBUNIT 1"/>
    <property type="match status" value="1"/>
</dbReference>
<comment type="subcellular location">
    <subcellularLocation>
        <location evidence="1">Mitochondrion inner membrane</location>
    </subcellularLocation>
</comment>
<dbReference type="PRINTS" id="PR00727">
    <property type="entry name" value="LEADERPTASE"/>
</dbReference>
<dbReference type="GO" id="GO:0042720">
    <property type="term" value="C:mitochondrial inner membrane peptidase complex"/>
    <property type="evidence" value="ECO:0007669"/>
    <property type="project" value="TreeGrafter"/>
</dbReference>
<evidence type="ECO:0000313" key="10">
    <source>
        <dbReference type="EMBL" id="CZT24881.1"/>
    </source>
</evidence>
<reference evidence="10 11" key="1">
    <citation type="submission" date="2016-03" db="EMBL/GenBank/DDBJ databases">
        <authorList>
            <person name="Ploux O."/>
        </authorList>
    </citation>
    <scope>NUCLEOTIDE SEQUENCE [LARGE SCALE GENOMIC DNA]</scope>
    <source>
        <strain evidence="10 11">URUG2</strain>
    </source>
</reference>
<dbReference type="InterPro" id="IPR052064">
    <property type="entry name" value="Mito_IMP1_subunit"/>
</dbReference>
<dbReference type="AlphaFoldDB" id="A0A2D3VK74"/>
<dbReference type="OrthoDB" id="308440at2759"/>
<feature type="domain" description="Peptidase S26" evidence="9">
    <location>
        <begin position="78"/>
        <end position="159"/>
    </location>
</feature>
<dbReference type="SUPFAM" id="SSF51306">
    <property type="entry name" value="LexA/Signal peptidase"/>
    <property type="match status" value="1"/>
</dbReference>
<gene>
    <name evidence="10" type="ORF">RCC_10609</name>
</gene>
<evidence type="ECO:0000256" key="2">
    <source>
        <dbReference type="ARBA" id="ARBA00022792"/>
    </source>
</evidence>
<feature type="active site" evidence="7">
    <location>
        <position position="103"/>
    </location>
</feature>
<dbReference type="CDD" id="cd06530">
    <property type="entry name" value="S26_SPase_I"/>
    <property type="match status" value="1"/>
</dbReference>
<dbReference type="EMBL" id="FJUY01000023">
    <property type="protein sequence ID" value="CZT24881.1"/>
    <property type="molecule type" value="Genomic_DNA"/>
</dbReference>
<evidence type="ECO:0000256" key="6">
    <source>
        <dbReference type="ARBA" id="ARBA00038445"/>
    </source>
</evidence>
<organism evidence="10 11">
    <name type="scientific">Ramularia collo-cygni</name>
    <dbReference type="NCBI Taxonomy" id="112498"/>
    <lineage>
        <taxon>Eukaryota</taxon>
        <taxon>Fungi</taxon>
        <taxon>Dikarya</taxon>
        <taxon>Ascomycota</taxon>
        <taxon>Pezizomycotina</taxon>
        <taxon>Dothideomycetes</taxon>
        <taxon>Dothideomycetidae</taxon>
        <taxon>Mycosphaerellales</taxon>
        <taxon>Mycosphaerellaceae</taxon>
        <taxon>Ramularia</taxon>
    </lineage>
</organism>
<comment type="similarity">
    <text evidence="6">Belongs to the peptidase S26 family. IMP1 subfamily.</text>
</comment>
<dbReference type="InterPro" id="IPR019533">
    <property type="entry name" value="Peptidase_S26"/>
</dbReference>
<dbReference type="InterPro" id="IPR036286">
    <property type="entry name" value="LexA/Signal_pep-like_sf"/>
</dbReference>
<keyword evidence="2" id="KW-0999">Mitochondrion inner membrane</keyword>
<evidence type="ECO:0000256" key="1">
    <source>
        <dbReference type="ARBA" id="ARBA00004273"/>
    </source>
</evidence>
<evidence type="ECO:0000256" key="7">
    <source>
        <dbReference type="PIRSR" id="PIRSR600223-1"/>
    </source>
</evidence>
<keyword evidence="3" id="KW-0378">Hydrolase</keyword>
<keyword evidence="5" id="KW-0472">Membrane</keyword>
<dbReference type="GO" id="GO:0004252">
    <property type="term" value="F:serine-type endopeptidase activity"/>
    <property type="evidence" value="ECO:0007669"/>
    <property type="project" value="InterPro"/>
</dbReference>
<evidence type="ECO:0000256" key="3">
    <source>
        <dbReference type="ARBA" id="ARBA00022801"/>
    </source>
</evidence>
<dbReference type="PANTHER" id="PTHR12383">
    <property type="entry name" value="PROTEASE FAMILY S26 MITOCHONDRIAL INNER MEMBRANE PROTEASE-RELATED"/>
    <property type="match status" value="1"/>
</dbReference>
<name>A0A2D3VK74_9PEZI</name>
<keyword evidence="10" id="KW-0645">Protease</keyword>
<keyword evidence="4" id="KW-0496">Mitochondrion</keyword>
<dbReference type="RefSeq" id="XP_023631604.1">
    <property type="nucleotide sequence ID" value="XM_023775836.1"/>
</dbReference>
<dbReference type="GO" id="GO:0006627">
    <property type="term" value="P:protein processing involved in protein targeting to mitochondrion"/>
    <property type="evidence" value="ECO:0007669"/>
    <property type="project" value="TreeGrafter"/>
</dbReference>
<dbReference type="InterPro" id="IPR000223">
    <property type="entry name" value="Pept_S26A_signal_pept_1"/>
</dbReference>
<dbReference type="Gene3D" id="2.10.109.10">
    <property type="entry name" value="Umud Fragment, subunit A"/>
    <property type="match status" value="1"/>
</dbReference>
<evidence type="ECO:0000256" key="5">
    <source>
        <dbReference type="ARBA" id="ARBA00023136"/>
    </source>
</evidence>